<dbReference type="Proteomes" id="UP000268007">
    <property type="component" value="Unassembled WGS sequence"/>
</dbReference>
<reference evidence="1 2" key="1">
    <citation type="submission" date="2018-10" db="EMBL/GenBank/DDBJ databases">
        <title>Genomic Encyclopedia of Archaeal and Bacterial Type Strains, Phase II (KMG-II): from individual species to whole genera.</title>
        <authorList>
            <person name="Goeker M."/>
        </authorList>
    </citation>
    <scope>NUCLEOTIDE SEQUENCE [LARGE SCALE GENOMIC DNA]</scope>
    <source>
        <strain evidence="1 2">DSM 18602</strain>
    </source>
</reference>
<organism evidence="1 2">
    <name type="scientific">Mucilaginibacter gracilis</name>
    <dbReference type="NCBI Taxonomy" id="423350"/>
    <lineage>
        <taxon>Bacteria</taxon>
        <taxon>Pseudomonadati</taxon>
        <taxon>Bacteroidota</taxon>
        <taxon>Sphingobacteriia</taxon>
        <taxon>Sphingobacteriales</taxon>
        <taxon>Sphingobacteriaceae</taxon>
        <taxon>Mucilaginibacter</taxon>
    </lineage>
</organism>
<sequence>MDIKISVETLQQTFHFEVSDYIHNENGHCKFEAFSNGQFVVGFEPDNYNCLQICKNPGLLNEDVLYLLADKIEQLKL</sequence>
<proteinExistence type="predicted"/>
<protein>
    <submittedName>
        <fullName evidence="1">Uncharacterized protein</fullName>
    </submittedName>
</protein>
<evidence type="ECO:0000313" key="1">
    <source>
        <dbReference type="EMBL" id="RKR84308.1"/>
    </source>
</evidence>
<dbReference type="OrthoDB" id="769901at2"/>
<evidence type="ECO:0000313" key="2">
    <source>
        <dbReference type="Proteomes" id="UP000268007"/>
    </source>
</evidence>
<dbReference type="EMBL" id="RBKU01000001">
    <property type="protein sequence ID" value="RKR84308.1"/>
    <property type="molecule type" value="Genomic_DNA"/>
</dbReference>
<comment type="caution">
    <text evidence="1">The sequence shown here is derived from an EMBL/GenBank/DDBJ whole genome shotgun (WGS) entry which is preliminary data.</text>
</comment>
<dbReference type="AlphaFoldDB" id="A0A495J7D1"/>
<name>A0A495J7D1_9SPHI</name>
<dbReference type="RefSeq" id="WP_121199838.1">
    <property type="nucleotide sequence ID" value="NZ_RBKU01000001.1"/>
</dbReference>
<accession>A0A495J7D1</accession>
<gene>
    <name evidence="1" type="ORF">BDD43_4542</name>
</gene>
<keyword evidence="2" id="KW-1185">Reference proteome</keyword>